<accession>A0A1Y2CZW4</accession>
<dbReference type="EMBL" id="MCGO01000003">
    <property type="protein sequence ID" value="ORY52573.1"/>
    <property type="molecule type" value="Genomic_DNA"/>
</dbReference>
<keyword evidence="2" id="KW-1185">Reference proteome</keyword>
<reference evidence="1 2" key="1">
    <citation type="submission" date="2016-07" db="EMBL/GenBank/DDBJ databases">
        <title>Pervasive Adenine N6-methylation of Active Genes in Fungi.</title>
        <authorList>
            <consortium name="DOE Joint Genome Institute"/>
            <person name="Mondo S.J."/>
            <person name="Dannebaum R.O."/>
            <person name="Kuo R.C."/>
            <person name="Labutti K."/>
            <person name="Haridas S."/>
            <person name="Kuo A."/>
            <person name="Salamov A."/>
            <person name="Ahrendt S.R."/>
            <person name="Lipzen A."/>
            <person name="Sullivan W."/>
            <person name="Andreopoulos W.B."/>
            <person name="Clum A."/>
            <person name="Lindquist E."/>
            <person name="Daum C."/>
            <person name="Ramamoorthy G.K."/>
            <person name="Gryganskyi A."/>
            <person name="Culley D."/>
            <person name="Magnuson J.K."/>
            <person name="James T.Y."/>
            <person name="O'Malley M.A."/>
            <person name="Stajich J.E."/>
            <person name="Spatafora J.W."/>
            <person name="Visel A."/>
            <person name="Grigoriev I.V."/>
        </authorList>
    </citation>
    <scope>NUCLEOTIDE SEQUENCE [LARGE SCALE GENOMIC DNA]</scope>
    <source>
        <strain evidence="1 2">JEL800</strain>
    </source>
</reference>
<evidence type="ECO:0000313" key="1">
    <source>
        <dbReference type="EMBL" id="ORY52573.1"/>
    </source>
</evidence>
<evidence type="ECO:0000313" key="2">
    <source>
        <dbReference type="Proteomes" id="UP000193642"/>
    </source>
</evidence>
<comment type="caution">
    <text evidence="1">The sequence shown here is derived from an EMBL/GenBank/DDBJ whole genome shotgun (WGS) entry which is preliminary data.</text>
</comment>
<gene>
    <name evidence="1" type="ORF">BCR33DRAFT_321803</name>
</gene>
<proteinExistence type="predicted"/>
<name>A0A1Y2CZW4_9FUNG</name>
<protein>
    <submittedName>
        <fullName evidence="1">Uncharacterized protein</fullName>
    </submittedName>
</protein>
<sequence length="92" mass="10505">MSYQFSFHRQSRISSFSVPTQAAVEFRSNTKSDHLCNFIPASPIISFQFNSTQFNLISSTSQNNETLKQYKTAHSPQYKLNRPCHIPSISSD</sequence>
<organism evidence="1 2">
    <name type="scientific">Rhizoclosmatium globosum</name>
    <dbReference type="NCBI Taxonomy" id="329046"/>
    <lineage>
        <taxon>Eukaryota</taxon>
        <taxon>Fungi</taxon>
        <taxon>Fungi incertae sedis</taxon>
        <taxon>Chytridiomycota</taxon>
        <taxon>Chytridiomycota incertae sedis</taxon>
        <taxon>Chytridiomycetes</taxon>
        <taxon>Chytridiales</taxon>
        <taxon>Chytriomycetaceae</taxon>
        <taxon>Rhizoclosmatium</taxon>
    </lineage>
</organism>
<dbReference type="AlphaFoldDB" id="A0A1Y2CZW4"/>
<dbReference type="Proteomes" id="UP000193642">
    <property type="component" value="Unassembled WGS sequence"/>
</dbReference>